<dbReference type="Gene3D" id="1.20.120.1630">
    <property type="match status" value="1"/>
</dbReference>
<dbReference type="AlphaFoldDB" id="A0A485M5D2"/>
<evidence type="ECO:0000256" key="5">
    <source>
        <dbReference type="SAM" id="Phobius"/>
    </source>
</evidence>
<dbReference type="PANTHER" id="PTHR12714:SF9">
    <property type="entry name" value="PROTEIN-S-ISOPRENYLCYSTEINE O-METHYLTRANSFERASE"/>
    <property type="match status" value="1"/>
</dbReference>
<sequence length="182" mass="21086">MSEPKKIWYRLRGALIVPFYLFALLFNNGEINNPWVIYPLGTVLFMLGLGLRIWAQMHLHYRLKVHKTLTLTGPYLYVRNPIYIGNTLILAGITVLAGLLWFVPVMVIACGFTYHMTVLYEEGHLTRKYGQGYVEFLERIPRWLPRLRPAQDAPAAKVRSYFLPSVVAELHILLLLIPLFFL</sequence>
<dbReference type="GO" id="GO:0012505">
    <property type="term" value="C:endomembrane system"/>
    <property type="evidence" value="ECO:0007669"/>
    <property type="project" value="UniProtKB-SubCell"/>
</dbReference>
<evidence type="ECO:0000256" key="4">
    <source>
        <dbReference type="ARBA" id="ARBA00023136"/>
    </source>
</evidence>
<protein>
    <recommendedName>
        <fullName evidence="7">Isoprenylcysteine carboxyl methyltransferase (ICMT) family protein</fullName>
    </recommendedName>
</protein>
<reference evidence="6" key="1">
    <citation type="submission" date="2019-03" db="EMBL/GenBank/DDBJ databases">
        <authorList>
            <person name="Hao L."/>
        </authorList>
    </citation>
    <scope>NUCLEOTIDE SEQUENCE</scope>
</reference>
<dbReference type="EMBL" id="CAADRM010000157">
    <property type="protein sequence ID" value="VFU18743.1"/>
    <property type="molecule type" value="Genomic_DNA"/>
</dbReference>
<evidence type="ECO:0000256" key="1">
    <source>
        <dbReference type="ARBA" id="ARBA00004127"/>
    </source>
</evidence>
<organism evidence="6">
    <name type="scientific">anaerobic digester metagenome</name>
    <dbReference type="NCBI Taxonomy" id="1263854"/>
    <lineage>
        <taxon>unclassified sequences</taxon>
        <taxon>metagenomes</taxon>
        <taxon>ecological metagenomes</taxon>
    </lineage>
</organism>
<gene>
    <name evidence="6" type="ORF">SCFA_890056</name>
</gene>
<proteinExistence type="predicted"/>
<keyword evidence="4 5" id="KW-0472">Membrane</keyword>
<feature type="transmembrane region" description="Helical" evidence="5">
    <location>
        <begin position="88"/>
        <end position="114"/>
    </location>
</feature>
<evidence type="ECO:0000313" key="6">
    <source>
        <dbReference type="EMBL" id="VFU18743.1"/>
    </source>
</evidence>
<evidence type="ECO:0000256" key="3">
    <source>
        <dbReference type="ARBA" id="ARBA00022989"/>
    </source>
</evidence>
<dbReference type="Pfam" id="PF04191">
    <property type="entry name" value="PEMT"/>
    <property type="match status" value="1"/>
</dbReference>
<comment type="subcellular location">
    <subcellularLocation>
        <location evidence="1">Endomembrane system</location>
        <topology evidence="1">Multi-pass membrane protein</topology>
    </subcellularLocation>
</comment>
<feature type="transmembrane region" description="Helical" evidence="5">
    <location>
        <begin position="7"/>
        <end position="29"/>
    </location>
</feature>
<keyword evidence="3 5" id="KW-1133">Transmembrane helix</keyword>
<keyword evidence="2 5" id="KW-0812">Transmembrane</keyword>
<evidence type="ECO:0000256" key="2">
    <source>
        <dbReference type="ARBA" id="ARBA00022692"/>
    </source>
</evidence>
<feature type="transmembrane region" description="Helical" evidence="5">
    <location>
        <begin position="35"/>
        <end position="55"/>
    </location>
</feature>
<name>A0A485M5D2_9ZZZZ</name>
<dbReference type="GO" id="GO:0016740">
    <property type="term" value="F:transferase activity"/>
    <property type="evidence" value="ECO:0007669"/>
    <property type="project" value="UniProtKB-ARBA"/>
</dbReference>
<accession>A0A485M5D2</accession>
<feature type="transmembrane region" description="Helical" evidence="5">
    <location>
        <begin position="161"/>
        <end position="181"/>
    </location>
</feature>
<dbReference type="InterPro" id="IPR007318">
    <property type="entry name" value="Phopholipid_MeTrfase"/>
</dbReference>
<dbReference type="PANTHER" id="PTHR12714">
    <property type="entry name" value="PROTEIN-S ISOPRENYLCYSTEINE O-METHYLTRANSFERASE"/>
    <property type="match status" value="1"/>
</dbReference>
<evidence type="ECO:0008006" key="7">
    <source>
        <dbReference type="Google" id="ProtNLM"/>
    </source>
</evidence>